<name>A0A9N9H4J2_9GLOM</name>
<accession>A0A9N9H4J2</accession>
<comment type="caution">
    <text evidence="1">The sequence shown here is derived from an EMBL/GenBank/DDBJ whole genome shotgun (WGS) entry which is preliminary data.</text>
</comment>
<dbReference type="Proteomes" id="UP000789739">
    <property type="component" value="Unassembled WGS sequence"/>
</dbReference>
<dbReference type="AlphaFoldDB" id="A0A9N9H4J2"/>
<protein>
    <submittedName>
        <fullName evidence="1">7269_t:CDS:1</fullName>
    </submittedName>
</protein>
<proteinExistence type="predicted"/>
<evidence type="ECO:0000313" key="2">
    <source>
        <dbReference type="Proteomes" id="UP000789739"/>
    </source>
</evidence>
<organism evidence="1 2">
    <name type="scientific">Paraglomus brasilianum</name>
    <dbReference type="NCBI Taxonomy" id="144538"/>
    <lineage>
        <taxon>Eukaryota</taxon>
        <taxon>Fungi</taxon>
        <taxon>Fungi incertae sedis</taxon>
        <taxon>Mucoromycota</taxon>
        <taxon>Glomeromycotina</taxon>
        <taxon>Glomeromycetes</taxon>
        <taxon>Paraglomerales</taxon>
        <taxon>Paraglomeraceae</taxon>
        <taxon>Paraglomus</taxon>
    </lineage>
</organism>
<gene>
    <name evidence="1" type="ORF">PBRASI_LOCUS10526</name>
</gene>
<evidence type="ECO:0000313" key="1">
    <source>
        <dbReference type="EMBL" id="CAG8656129.1"/>
    </source>
</evidence>
<sequence length="122" mass="13489">MAGSNIQSNHESYKYNIQSDQLNSMDSNYTNGLQTIITGANMDQPISMGYNSIHSYLHSQTSLQPPGQDSFPSDTGLSNHNGIYIGVNESLNTENYGYIENNENAVNYSTMNHNLTNYSPPS</sequence>
<dbReference type="EMBL" id="CAJVPI010003237">
    <property type="protein sequence ID" value="CAG8656129.1"/>
    <property type="molecule type" value="Genomic_DNA"/>
</dbReference>
<reference evidence="1" key="1">
    <citation type="submission" date="2021-06" db="EMBL/GenBank/DDBJ databases">
        <authorList>
            <person name="Kallberg Y."/>
            <person name="Tangrot J."/>
            <person name="Rosling A."/>
        </authorList>
    </citation>
    <scope>NUCLEOTIDE SEQUENCE</scope>
    <source>
        <strain evidence="1">BR232B</strain>
    </source>
</reference>
<keyword evidence="2" id="KW-1185">Reference proteome</keyword>
<feature type="non-terminal residue" evidence="1">
    <location>
        <position position="122"/>
    </location>
</feature>